<dbReference type="PANTHER" id="PTHR11412">
    <property type="entry name" value="MACROGLOBULIN / COMPLEMENT"/>
    <property type="match status" value="1"/>
</dbReference>
<dbReference type="Gene3D" id="1.50.10.20">
    <property type="match status" value="1"/>
</dbReference>
<dbReference type="SUPFAM" id="SSF48239">
    <property type="entry name" value="Terpenoid cyclases/Protein prenyltransferases"/>
    <property type="match status" value="1"/>
</dbReference>
<dbReference type="EMBL" id="JAFNEN010000848">
    <property type="protein sequence ID" value="KAG8176848.1"/>
    <property type="molecule type" value="Genomic_DNA"/>
</dbReference>
<dbReference type="InterPro" id="IPR047565">
    <property type="entry name" value="Alpha-macroglob_thiol-ester_cl"/>
</dbReference>
<name>A0AAV6TYW8_9ARAC</name>
<comment type="caution">
    <text evidence="5">The sequence shown here is derived from an EMBL/GenBank/DDBJ whole genome shotgun (WGS) entry which is preliminary data.</text>
</comment>
<dbReference type="InterPro" id="IPR019742">
    <property type="entry name" value="MacrogloblnA2_CS"/>
</dbReference>
<dbReference type="InterPro" id="IPR011626">
    <property type="entry name" value="Alpha-macroglobulin_TED"/>
</dbReference>
<dbReference type="Proteomes" id="UP000827092">
    <property type="component" value="Unassembled WGS sequence"/>
</dbReference>
<feature type="domain" description="Alpha-macroglobulin-like TED" evidence="4">
    <location>
        <begin position="6"/>
        <end position="257"/>
    </location>
</feature>
<dbReference type="GO" id="GO:0005615">
    <property type="term" value="C:extracellular space"/>
    <property type="evidence" value="ECO:0007669"/>
    <property type="project" value="InterPro"/>
</dbReference>
<keyword evidence="1" id="KW-0732">Signal</keyword>
<dbReference type="PANTHER" id="PTHR11412:SF136">
    <property type="entry name" value="CD109 ANTIGEN"/>
    <property type="match status" value="1"/>
</dbReference>
<sequence>MAPSIKAIHKLLYMPNGCGEQNLITVVPRITIMDYLSRSNRLTSELSNQLIGGLRNGYQRQLTYKRADGSFSTFGERDRSGSTWLTAYAIRSLSLAKSYIFVDLDVINRGLDWVIQKQSSDGSFEEPGEVHHKALQGGAENGAALTAFVLMALFEVKAEQKYGQQMVVAQRYIERELQSSSSPYVVSIVAYTLHLLDSPSKDRAFQMLLNMVERDGDLMFWDNKENQVNMTDKQSDYWFLAPSIDIETAAYAIRTYALRSDPPELPLF</sequence>
<accession>A0AAV6TYW8</accession>
<dbReference type="InterPro" id="IPR050473">
    <property type="entry name" value="A2M/Complement_sys"/>
</dbReference>
<dbReference type="PROSITE" id="PS00477">
    <property type="entry name" value="ALPHA_2_MACROGLOBULIN"/>
    <property type="match status" value="1"/>
</dbReference>
<dbReference type="SMART" id="SM01419">
    <property type="entry name" value="Thiol-ester_cl"/>
    <property type="match status" value="1"/>
</dbReference>
<dbReference type="InterPro" id="IPR008930">
    <property type="entry name" value="Terpenoid_cyclase/PrenylTrfase"/>
</dbReference>
<keyword evidence="3" id="KW-1015">Disulfide bond</keyword>
<dbReference type="AlphaFoldDB" id="A0AAV6TYW8"/>
<evidence type="ECO:0000256" key="2">
    <source>
        <dbReference type="ARBA" id="ARBA00022966"/>
    </source>
</evidence>
<keyword evidence="2" id="KW-0882">Thioester bond</keyword>
<proteinExistence type="predicted"/>
<evidence type="ECO:0000259" key="4">
    <source>
        <dbReference type="Pfam" id="PF07678"/>
    </source>
</evidence>
<dbReference type="Pfam" id="PF07678">
    <property type="entry name" value="TED_complement"/>
    <property type="match status" value="1"/>
</dbReference>
<organism evidence="5 6">
    <name type="scientific">Oedothorax gibbosus</name>
    <dbReference type="NCBI Taxonomy" id="931172"/>
    <lineage>
        <taxon>Eukaryota</taxon>
        <taxon>Metazoa</taxon>
        <taxon>Ecdysozoa</taxon>
        <taxon>Arthropoda</taxon>
        <taxon>Chelicerata</taxon>
        <taxon>Arachnida</taxon>
        <taxon>Araneae</taxon>
        <taxon>Araneomorphae</taxon>
        <taxon>Entelegynae</taxon>
        <taxon>Araneoidea</taxon>
        <taxon>Linyphiidae</taxon>
        <taxon>Erigoninae</taxon>
        <taxon>Oedothorax</taxon>
    </lineage>
</organism>
<keyword evidence="6" id="KW-1185">Reference proteome</keyword>
<reference evidence="5 6" key="1">
    <citation type="journal article" date="2022" name="Nat. Ecol. Evol.">
        <title>A masculinizing supergene underlies an exaggerated male reproductive morph in a spider.</title>
        <authorList>
            <person name="Hendrickx F."/>
            <person name="De Corte Z."/>
            <person name="Sonet G."/>
            <person name="Van Belleghem S.M."/>
            <person name="Kostlbacher S."/>
            <person name="Vangestel C."/>
        </authorList>
    </citation>
    <scope>NUCLEOTIDE SEQUENCE [LARGE SCALE GENOMIC DNA]</scope>
    <source>
        <strain evidence="5">W744_W776</strain>
    </source>
</reference>
<evidence type="ECO:0000256" key="1">
    <source>
        <dbReference type="ARBA" id="ARBA00022729"/>
    </source>
</evidence>
<evidence type="ECO:0000313" key="6">
    <source>
        <dbReference type="Proteomes" id="UP000827092"/>
    </source>
</evidence>
<evidence type="ECO:0000313" key="5">
    <source>
        <dbReference type="EMBL" id="KAG8176848.1"/>
    </source>
</evidence>
<gene>
    <name evidence="5" type="ORF">JTE90_001987</name>
</gene>
<evidence type="ECO:0000256" key="3">
    <source>
        <dbReference type="ARBA" id="ARBA00023157"/>
    </source>
</evidence>
<protein>
    <recommendedName>
        <fullName evidence="4">Alpha-macroglobulin-like TED domain-containing protein</fullName>
    </recommendedName>
</protein>